<evidence type="ECO:0000313" key="2">
    <source>
        <dbReference type="Proteomes" id="UP000075455"/>
    </source>
</evidence>
<protein>
    <submittedName>
        <fullName evidence="1">Uncharacterized protein</fullName>
    </submittedName>
</protein>
<organism evidence="1 2">
    <name type="scientific">Saccharococcus caldoxylosilyticus</name>
    <dbReference type="NCBI Taxonomy" id="81408"/>
    <lineage>
        <taxon>Bacteria</taxon>
        <taxon>Bacillati</taxon>
        <taxon>Bacillota</taxon>
        <taxon>Bacilli</taxon>
        <taxon>Bacillales</taxon>
        <taxon>Anoxybacillaceae</taxon>
        <taxon>Saccharococcus</taxon>
    </lineage>
</organism>
<dbReference type="PATRIC" id="fig|81408.3.peg.652"/>
<comment type="caution">
    <text evidence="1">The sequence shown here is derived from an EMBL/GenBank/DDBJ whole genome shotgun (WGS) entry which is preliminary data.</text>
</comment>
<evidence type="ECO:0000313" key="1">
    <source>
        <dbReference type="EMBL" id="KYD09908.1"/>
    </source>
</evidence>
<dbReference type="Proteomes" id="UP000075455">
    <property type="component" value="Unassembled WGS sequence"/>
</dbReference>
<name>A0A150LC36_9BACL</name>
<proteinExistence type="predicted"/>
<accession>A0A150LC36</accession>
<reference evidence="1 2" key="1">
    <citation type="submission" date="2016-01" db="EMBL/GenBank/DDBJ databases">
        <title>Draft Genome Sequences of Seven Thermophilic Sporeformers Isolated from Foods.</title>
        <authorList>
            <person name="Berendsen E.M."/>
            <person name="Wells-Bennik M.H."/>
            <person name="Krawcyk A.O."/>
            <person name="De Jong A."/>
            <person name="Holsappel S."/>
            <person name="Eijlander R.T."/>
            <person name="Kuipers O.P."/>
        </authorList>
    </citation>
    <scope>NUCLEOTIDE SEQUENCE [LARGE SCALE GENOMIC DNA]</scope>
    <source>
        <strain evidence="1 2">B4119</strain>
    </source>
</reference>
<sequence>MNRPVASPGSGRIFTNAYTTKARDLRRWDEVEKSFEPSRQGAKHRSVEVFVDESLAEQE</sequence>
<dbReference type="AlphaFoldDB" id="A0A150LC36"/>
<gene>
    <name evidence="1" type="ORF">B4119_2756</name>
</gene>
<dbReference type="STRING" id="81408.B4119_2756"/>
<dbReference type="EMBL" id="LQYS01000095">
    <property type="protein sequence ID" value="KYD09908.1"/>
    <property type="molecule type" value="Genomic_DNA"/>
</dbReference>